<name>A0A135YZ45_9FIRM</name>
<comment type="caution">
    <text evidence="2">The sequence shown here is derived from an EMBL/GenBank/DDBJ whole genome shotgun (WGS) entry which is preliminary data.</text>
</comment>
<evidence type="ECO:0000313" key="2">
    <source>
        <dbReference type="EMBL" id="KXI14672.1"/>
    </source>
</evidence>
<evidence type="ECO:0000313" key="3">
    <source>
        <dbReference type="Proteomes" id="UP000070326"/>
    </source>
</evidence>
<dbReference type="Proteomes" id="UP000070326">
    <property type="component" value="Unassembled WGS sequence"/>
</dbReference>
<evidence type="ECO:0000256" key="1">
    <source>
        <dbReference type="SAM" id="MobiDB-lite"/>
    </source>
</evidence>
<reference evidence="2 3" key="1">
    <citation type="submission" date="2016-02" db="EMBL/GenBank/DDBJ databases">
        <authorList>
            <person name="Wen L."/>
            <person name="He K."/>
            <person name="Yang H."/>
        </authorList>
    </citation>
    <scope>NUCLEOTIDE SEQUENCE [LARGE SCALE GENOMIC DNA]</scope>
    <source>
        <strain evidence="2 3">MJR8628A</strain>
    </source>
</reference>
<proteinExistence type="predicted"/>
<dbReference type="AlphaFoldDB" id="A0A135YZ45"/>
<dbReference type="EMBL" id="LSQZ01000003">
    <property type="protein sequence ID" value="KXI14672.1"/>
    <property type="molecule type" value="Genomic_DNA"/>
</dbReference>
<organism evidence="2 3">
    <name type="scientific">Peptostreptococcus anaerobius</name>
    <dbReference type="NCBI Taxonomy" id="1261"/>
    <lineage>
        <taxon>Bacteria</taxon>
        <taxon>Bacillati</taxon>
        <taxon>Bacillota</taxon>
        <taxon>Clostridia</taxon>
        <taxon>Peptostreptococcales</taxon>
        <taxon>Peptostreptococcaceae</taxon>
        <taxon>Peptostreptococcus</taxon>
    </lineage>
</organism>
<feature type="region of interest" description="Disordered" evidence="1">
    <location>
        <begin position="117"/>
        <end position="138"/>
    </location>
</feature>
<feature type="compositionally biased region" description="Basic residues" evidence="1">
    <location>
        <begin position="123"/>
        <end position="138"/>
    </location>
</feature>
<dbReference type="RefSeq" id="WP_061101549.1">
    <property type="nucleotide sequence ID" value="NZ_KQ961784.1"/>
</dbReference>
<gene>
    <name evidence="2" type="ORF">HMPREF3195_00127</name>
</gene>
<sequence length="138" mass="15705">MLISKLNRKSGGQVGINTNLSLWSLREAESKGLLNKDFISKIIKAGIRSSSGDIDFEGLLSDDFLLMDLAYLCYKTENKNGMEIEEFFEEVEINLEELSTIFICVITNLFKKNGEMPGEFKKATPRQKTNGKKKKHRH</sequence>
<accession>A0A135YZ45</accession>
<dbReference type="STRING" id="1261.HMPREF3195_00127"/>
<dbReference type="PATRIC" id="fig|1261.5.peg.129"/>
<protein>
    <submittedName>
        <fullName evidence="2">Uncharacterized protein</fullName>
    </submittedName>
</protein>